<dbReference type="AlphaFoldDB" id="A0A8J4FNB9"/>
<feature type="region of interest" description="Disordered" evidence="1">
    <location>
        <begin position="206"/>
        <end position="264"/>
    </location>
</feature>
<feature type="region of interest" description="Disordered" evidence="1">
    <location>
        <begin position="315"/>
        <end position="346"/>
    </location>
</feature>
<evidence type="ECO:0000313" key="2">
    <source>
        <dbReference type="EMBL" id="GIL79179.1"/>
    </source>
</evidence>
<evidence type="ECO:0000256" key="1">
    <source>
        <dbReference type="SAM" id="MobiDB-lite"/>
    </source>
</evidence>
<feature type="non-terminal residue" evidence="2">
    <location>
        <position position="552"/>
    </location>
</feature>
<evidence type="ECO:0000313" key="3">
    <source>
        <dbReference type="Proteomes" id="UP000747110"/>
    </source>
</evidence>
<organism evidence="2 3">
    <name type="scientific">Volvox reticuliferus</name>
    <dbReference type="NCBI Taxonomy" id="1737510"/>
    <lineage>
        <taxon>Eukaryota</taxon>
        <taxon>Viridiplantae</taxon>
        <taxon>Chlorophyta</taxon>
        <taxon>core chlorophytes</taxon>
        <taxon>Chlorophyceae</taxon>
        <taxon>CS clade</taxon>
        <taxon>Chlamydomonadales</taxon>
        <taxon>Volvocaceae</taxon>
        <taxon>Volvox</taxon>
    </lineage>
</organism>
<keyword evidence="3" id="KW-1185">Reference proteome</keyword>
<reference evidence="2" key="1">
    <citation type="journal article" date="2021" name="Proc. Natl. Acad. Sci. U.S.A.">
        <title>Three genomes in the algal genus Volvox reveal the fate of a haploid sex-determining region after a transition to homothallism.</title>
        <authorList>
            <person name="Yamamoto K."/>
            <person name="Hamaji T."/>
            <person name="Kawai-Toyooka H."/>
            <person name="Matsuzaki R."/>
            <person name="Takahashi F."/>
            <person name="Nishimura Y."/>
            <person name="Kawachi M."/>
            <person name="Noguchi H."/>
            <person name="Minakuchi Y."/>
            <person name="Umen J.G."/>
            <person name="Toyoda A."/>
            <person name="Nozaki H."/>
        </authorList>
    </citation>
    <scope>NUCLEOTIDE SEQUENCE</scope>
    <source>
        <strain evidence="2">NIES-3786</strain>
    </source>
</reference>
<feature type="compositionally biased region" description="Polar residues" evidence="1">
    <location>
        <begin position="1"/>
        <end position="13"/>
    </location>
</feature>
<proteinExistence type="predicted"/>
<name>A0A8J4FNB9_9CHLO</name>
<comment type="caution">
    <text evidence="2">The sequence shown here is derived from an EMBL/GenBank/DDBJ whole genome shotgun (WGS) entry which is preliminary data.</text>
</comment>
<protein>
    <submittedName>
        <fullName evidence="2">Uncharacterized protein</fullName>
    </submittedName>
</protein>
<feature type="region of interest" description="Disordered" evidence="1">
    <location>
        <begin position="468"/>
        <end position="552"/>
    </location>
</feature>
<dbReference type="Proteomes" id="UP000747110">
    <property type="component" value="Unassembled WGS sequence"/>
</dbReference>
<feature type="compositionally biased region" description="Basic and acidic residues" evidence="1">
    <location>
        <begin position="316"/>
        <end position="346"/>
    </location>
</feature>
<feature type="region of interest" description="Disordered" evidence="1">
    <location>
        <begin position="1"/>
        <end position="25"/>
    </location>
</feature>
<gene>
    <name evidence="2" type="ORF">Vretifemale_8551</name>
</gene>
<feature type="compositionally biased region" description="Basic residues" evidence="1">
    <location>
        <begin position="508"/>
        <end position="524"/>
    </location>
</feature>
<sequence length="552" mass="58947">MHAATNLHSAFTHQSRRHSHVADQPTSSVTLSALDVWSELRFAVSDGKHGEWTSRHTREKYLEAMHDDKIAANYRQLHQPPAQDLDWTLGRDRRVGGASQPAIDLPVLFRTQFSLPYCWSKVDPARRCRSVEAICRKGSRGAGNAAPRRASYAYDDGVLLGDRAWGVEKDEQAGQRHYLGLAGRSMTDAMDRELCGAVLLPESTPSPLPDGCLGGPEVLPSPKPLHQLNQPLPSPRAAGEPRRDPSGRGRAPHSAAAGVTEPRAVGTGGDCKWFGSQPVPVPFYPGRQRSPSPAEVPQVGGRGGPYCAKPIPDHAIPYDRRPQSEQETNRGPCTDDRTDNRLLRRDPLRAPYGPLCAKSFDHPGGGGIIATAALSPSDAIARGPAGLAAGEASASASASAARRCTIDGVASWPGADDFIGQVMPRLPQLRISSSTVCATGCADEEDEYERAFGRTPVLLTDARDAMSNLSSASSDDGGSDDGVRGDDPVWRTSGRYRKGSGYGAACRGHTRGRTSRAKRLHAPHRNGGDESGIFRIRASSGIGDGDGDGESD</sequence>
<dbReference type="EMBL" id="BNCP01000015">
    <property type="protein sequence ID" value="GIL79179.1"/>
    <property type="molecule type" value="Genomic_DNA"/>
</dbReference>
<accession>A0A8J4FNB9</accession>